<gene>
    <name evidence="3" type="primary">LOC118405623</name>
</gene>
<dbReference type="RefSeq" id="XP_035661073.1">
    <property type="nucleotide sequence ID" value="XM_035805180.1"/>
</dbReference>
<protein>
    <submittedName>
        <fullName evidence="3">Uncharacterized protein LOC118405623</fullName>
    </submittedName>
</protein>
<dbReference type="PANTHER" id="PTHR34925">
    <property type="match status" value="1"/>
</dbReference>
<accession>A0A9J7KIG0</accession>
<reference evidence="3" key="2">
    <citation type="submission" date="2025-08" db="UniProtKB">
        <authorList>
            <consortium name="RefSeq"/>
        </authorList>
    </citation>
    <scope>IDENTIFICATION</scope>
    <source>
        <strain evidence="3">S238N-H82</strain>
        <tissue evidence="3">Testes</tissue>
    </source>
</reference>
<feature type="compositionally biased region" description="Basic and acidic residues" evidence="1">
    <location>
        <begin position="242"/>
        <end position="255"/>
    </location>
</feature>
<feature type="region of interest" description="Disordered" evidence="1">
    <location>
        <begin position="98"/>
        <end position="120"/>
    </location>
</feature>
<evidence type="ECO:0000313" key="3">
    <source>
        <dbReference type="RefSeq" id="XP_035661073.1"/>
    </source>
</evidence>
<proteinExistence type="predicted"/>
<keyword evidence="2" id="KW-1185">Reference proteome</keyword>
<dbReference type="KEGG" id="bfo:118405623"/>
<name>A0A9J7KIG0_BRAFL</name>
<dbReference type="Proteomes" id="UP000001554">
    <property type="component" value="Chromosome 18"/>
</dbReference>
<reference evidence="2" key="1">
    <citation type="journal article" date="2020" name="Nat. Ecol. Evol.">
        <title>Deeply conserved synteny resolves early events in vertebrate evolution.</title>
        <authorList>
            <person name="Simakov O."/>
            <person name="Marletaz F."/>
            <person name="Yue J.X."/>
            <person name="O'Connell B."/>
            <person name="Jenkins J."/>
            <person name="Brandt A."/>
            <person name="Calef R."/>
            <person name="Tung C.H."/>
            <person name="Huang T.K."/>
            <person name="Schmutz J."/>
            <person name="Satoh N."/>
            <person name="Yu J.K."/>
            <person name="Putnam N.H."/>
            <person name="Green R.E."/>
            <person name="Rokhsar D.S."/>
        </authorList>
    </citation>
    <scope>NUCLEOTIDE SEQUENCE [LARGE SCALE GENOMIC DNA]</scope>
    <source>
        <strain evidence="2">S238N-H82</strain>
    </source>
</reference>
<evidence type="ECO:0000256" key="1">
    <source>
        <dbReference type="SAM" id="MobiDB-lite"/>
    </source>
</evidence>
<evidence type="ECO:0000313" key="2">
    <source>
        <dbReference type="Proteomes" id="UP000001554"/>
    </source>
</evidence>
<dbReference type="AlphaFoldDB" id="A0A9J7KIG0"/>
<dbReference type="PANTHER" id="PTHR34925:SF2">
    <property type="entry name" value="PAZ DOMAIN-CONTAINING PROTEIN"/>
    <property type="match status" value="1"/>
</dbReference>
<feature type="region of interest" description="Disordered" evidence="1">
    <location>
        <begin position="222"/>
        <end position="265"/>
    </location>
</feature>
<sequence length="608" mass="69464">MSTSSGFFDISPCPFQADDVRDSSHCHLKQAQTVSTNNPSGSDVAQEHSTCQSHNNNISTVLKIIDDIVNESIVDVQNAMKEEQGDLGHHHGNYVPNEPSVSESSHPGGVPVSTVHTNRPSSMPCVVRTLEYRPTPIAELKRRQAAEVNVMAQEHPSSEYDPTCPSTIIGYCPTPITDLHTSDTQPEQAANKYQEAFEYRGTDMEYDPIMNYRCSTFAKQQKKKLPEISEKDSEDVGSAKPVRKEFKTGQDHHASDSCQDNSDPMEVPVVDDLSDNDKIKLQISESDLNNNEQMNVTGSETDLNNNNGTNLRGSEPEMASLTSFGHSITENKMVALISDRDKDTKQLIQSKSSSKETEVSGQLNKLVGDFNVSSVLERGDIKKRKTSKFLKDGNICEDQSQTPKVKRLKKKRVLNLLHDNLLKSSSKLDTTDKISSKLRRRVKVFDEEACPEYLPQGEKNIHLRMRWLFPNIRLRMRRLVLNILLRMRKLVLNIHLRMRWLFSNILLRMRRLVLNILLRMRKLVLNIHLRMRWLFSNILLRMRRLVLNICLMREKMTTPLTWCLKKTSLMVCPFGKRKGNQRKQEMRICQMECMSAVHQVNITQCMES</sequence>
<organism evidence="2 3">
    <name type="scientific">Branchiostoma floridae</name>
    <name type="common">Florida lancelet</name>
    <name type="synonym">Amphioxus</name>
    <dbReference type="NCBI Taxonomy" id="7739"/>
    <lineage>
        <taxon>Eukaryota</taxon>
        <taxon>Metazoa</taxon>
        <taxon>Chordata</taxon>
        <taxon>Cephalochordata</taxon>
        <taxon>Leptocardii</taxon>
        <taxon>Amphioxiformes</taxon>
        <taxon>Branchiostomatidae</taxon>
        <taxon>Branchiostoma</taxon>
    </lineage>
</organism>
<dbReference type="GeneID" id="118405623"/>
<dbReference type="OrthoDB" id="10186975at2759"/>